<protein>
    <recommendedName>
        <fullName evidence="2">Reverse transcriptase Ty1/copia-type domain-containing protein</fullName>
    </recommendedName>
</protein>
<evidence type="ECO:0000259" key="2">
    <source>
        <dbReference type="Pfam" id="PF07727"/>
    </source>
</evidence>
<feature type="compositionally biased region" description="Low complexity" evidence="1">
    <location>
        <begin position="34"/>
        <end position="46"/>
    </location>
</feature>
<name>A0A540MBJ7_MALBA</name>
<feature type="region of interest" description="Disordered" evidence="1">
    <location>
        <begin position="1"/>
        <end position="22"/>
    </location>
</feature>
<dbReference type="STRING" id="106549.A0A540MBJ7"/>
<evidence type="ECO:0000313" key="4">
    <source>
        <dbReference type="Proteomes" id="UP000315295"/>
    </source>
</evidence>
<dbReference type="Pfam" id="PF07727">
    <property type="entry name" value="RVT_2"/>
    <property type="match status" value="1"/>
</dbReference>
<dbReference type="Proteomes" id="UP000315295">
    <property type="component" value="Unassembled WGS sequence"/>
</dbReference>
<feature type="compositionally biased region" description="Low complexity" evidence="1">
    <location>
        <begin position="53"/>
        <end position="62"/>
    </location>
</feature>
<dbReference type="AlphaFoldDB" id="A0A540MBJ7"/>
<comment type="caution">
    <text evidence="3">The sequence shown here is derived from an EMBL/GenBank/DDBJ whole genome shotgun (WGS) entry which is preliminary data.</text>
</comment>
<feature type="domain" description="Reverse transcriptase Ty1/copia-type" evidence="2">
    <location>
        <begin position="167"/>
        <end position="289"/>
    </location>
</feature>
<dbReference type="EMBL" id="VIEB01000299">
    <property type="protein sequence ID" value="TQD96115.1"/>
    <property type="molecule type" value="Genomic_DNA"/>
</dbReference>
<feature type="region of interest" description="Disordered" evidence="1">
    <location>
        <begin position="34"/>
        <end position="62"/>
    </location>
</feature>
<dbReference type="InterPro" id="IPR043502">
    <property type="entry name" value="DNA/RNA_pol_sf"/>
</dbReference>
<keyword evidence="4" id="KW-1185">Reference proteome</keyword>
<proteinExistence type="predicted"/>
<reference evidence="3 4" key="1">
    <citation type="journal article" date="2019" name="G3 (Bethesda)">
        <title>Sequencing of a Wild Apple (Malus baccata) Genome Unravels the Differences Between Cultivated and Wild Apple Species Regarding Disease Resistance and Cold Tolerance.</title>
        <authorList>
            <person name="Chen X."/>
        </authorList>
    </citation>
    <scope>NUCLEOTIDE SEQUENCE [LARGE SCALE GENOMIC DNA]</scope>
    <source>
        <strain evidence="4">cv. Shandingzi</strain>
        <tissue evidence="3">Leaves</tissue>
    </source>
</reference>
<accession>A0A540MBJ7</accession>
<evidence type="ECO:0000256" key="1">
    <source>
        <dbReference type="SAM" id="MobiDB-lite"/>
    </source>
</evidence>
<gene>
    <name evidence="3" type="ORF">C1H46_018258</name>
</gene>
<dbReference type="InterPro" id="IPR013103">
    <property type="entry name" value="RVT_2"/>
</dbReference>
<evidence type="ECO:0000313" key="3">
    <source>
        <dbReference type="EMBL" id="TQD96115.1"/>
    </source>
</evidence>
<organism evidence="3 4">
    <name type="scientific">Malus baccata</name>
    <name type="common">Siberian crab apple</name>
    <name type="synonym">Pyrus baccata</name>
    <dbReference type="NCBI Taxonomy" id="106549"/>
    <lineage>
        <taxon>Eukaryota</taxon>
        <taxon>Viridiplantae</taxon>
        <taxon>Streptophyta</taxon>
        <taxon>Embryophyta</taxon>
        <taxon>Tracheophyta</taxon>
        <taxon>Spermatophyta</taxon>
        <taxon>Magnoliopsida</taxon>
        <taxon>eudicotyledons</taxon>
        <taxon>Gunneridae</taxon>
        <taxon>Pentapetalae</taxon>
        <taxon>rosids</taxon>
        <taxon>fabids</taxon>
        <taxon>Rosales</taxon>
        <taxon>Rosaceae</taxon>
        <taxon>Amygdaloideae</taxon>
        <taxon>Maleae</taxon>
        <taxon>Malus</taxon>
    </lineage>
</organism>
<dbReference type="SUPFAM" id="SSF56672">
    <property type="entry name" value="DNA/RNA polymerases"/>
    <property type="match status" value="1"/>
</dbReference>
<sequence>MRYIVVPNSSAPTREEIGGNDQSVDIHSMASQSSSLSSSPVLHSSSDIQASTLHPSPSSSPVLPVLDLDQNQVSPSPVIHTSSEHNMVTRLKSGVLQRKYYSTYYASASNTSVFPSSYDDDVMFCAFIAILDIHDSLEPSHYKQAVLSEDWRNAMKEEFVSLQKQGTWELVPPPVDRNVIGSKWVYKIKKDQDGKVSRYKARLVAHGYSQEQGLDYDETFSLVVRHTTVRLVLSLAAMKGWELRQLDVKNAFLHGELQEEVFMKQPQGFQDPQHPNHVCKLLKSLYGLK</sequence>